<reference evidence="1" key="2">
    <citation type="submission" date="2020-09" db="EMBL/GenBank/DDBJ databases">
        <authorList>
            <person name="Sun Q."/>
            <person name="Ohkuma M."/>
        </authorList>
    </citation>
    <scope>NUCLEOTIDE SEQUENCE</scope>
    <source>
        <strain evidence="1">JCM 4346</strain>
    </source>
</reference>
<sequence>MQTQGWPLCEGGGWDERLTTAGRDGTGQAIRSWPWWPADSGVCAVGARVARVEWWRGYRGFTA</sequence>
<organism evidence="1 2">
    <name type="scientific">Streptomyces aurantiogriseus</name>
    <dbReference type="NCBI Taxonomy" id="66870"/>
    <lineage>
        <taxon>Bacteria</taxon>
        <taxon>Bacillati</taxon>
        <taxon>Actinomycetota</taxon>
        <taxon>Actinomycetes</taxon>
        <taxon>Kitasatosporales</taxon>
        <taxon>Streptomycetaceae</taxon>
        <taxon>Streptomyces</taxon>
    </lineage>
</organism>
<name>A0A918C847_9ACTN</name>
<accession>A0A918C847</accession>
<evidence type="ECO:0000313" key="1">
    <source>
        <dbReference type="EMBL" id="GGR09630.1"/>
    </source>
</evidence>
<dbReference type="EMBL" id="BMSX01000005">
    <property type="protein sequence ID" value="GGR09630.1"/>
    <property type="molecule type" value="Genomic_DNA"/>
</dbReference>
<comment type="caution">
    <text evidence="1">The sequence shown here is derived from an EMBL/GenBank/DDBJ whole genome shotgun (WGS) entry which is preliminary data.</text>
</comment>
<reference evidence="1" key="1">
    <citation type="journal article" date="2014" name="Int. J. Syst. Evol. Microbiol.">
        <title>Complete genome sequence of Corynebacterium casei LMG S-19264T (=DSM 44701T), isolated from a smear-ripened cheese.</title>
        <authorList>
            <consortium name="US DOE Joint Genome Institute (JGI-PGF)"/>
            <person name="Walter F."/>
            <person name="Albersmeier A."/>
            <person name="Kalinowski J."/>
            <person name="Ruckert C."/>
        </authorList>
    </citation>
    <scope>NUCLEOTIDE SEQUENCE</scope>
    <source>
        <strain evidence="1">JCM 4346</strain>
    </source>
</reference>
<protein>
    <submittedName>
        <fullName evidence="1">Uncharacterized protein</fullName>
    </submittedName>
</protein>
<dbReference type="Proteomes" id="UP000658320">
    <property type="component" value="Unassembled WGS sequence"/>
</dbReference>
<dbReference type="AlphaFoldDB" id="A0A918C847"/>
<keyword evidence="2" id="KW-1185">Reference proteome</keyword>
<evidence type="ECO:0000313" key="2">
    <source>
        <dbReference type="Proteomes" id="UP000658320"/>
    </source>
</evidence>
<gene>
    <name evidence="1" type="ORF">GCM10010251_26780</name>
</gene>
<proteinExistence type="predicted"/>